<dbReference type="GO" id="GO:0000155">
    <property type="term" value="F:phosphorelay sensor kinase activity"/>
    <property type="evidence" value="ECO:0007669"/>
    <property type="project" value="InterPro"/>
</dbReference>
<dbReference type="InterPro" id="IPR003594">
    <property type="entry name" value="HATPase_dom"/>
</dbReference>
<dbReference type="InterPro" id="IPR036890">
    <property type="entry name" value="HATPase_C_sf"/>
</dbReference>
<keyword evidence="4 8" id="KW-0808">Transferase</keyword>
<reference evidence="9" key="1">
    <citation type="journal article" date="2013" name="Proc. Natl. Acad. Sci. U.S.A.">
        <title>Improving the coverage of the cyanobacterial phylum using diversity-driven genome sequencing.</title>
        <authorList>
            <person name="Shih P.M."/>
            <person name="Wu D."/>
            <person name="Latifi A."/>
            <person name="Axen S.D."/>
            <person name="Fewer D.P."/>
            <person name="Talla E."/>
            <person name="Calteau A."/>
            <person name="Cai F."/>
            <person name="Tandeau de Marsac N."/>
            <person name="Rippka R."/>
            <person name="Herdman M."/>
            <person name="Sivonen K."/>
            <person name="Coursin T."/>
            <person name="Laurent T."/>
            <person name="Goodwin L."/>
            <person name="Nolan M."/>
            <person name="Davenport K.W."/>
            <person name="Han C.S."/>
            <person name="Rubin E.M."/>
            <person name="Eisen J.A."/>
            <person name="Woyke T."/>
            <person name="Gugger M."/>
            <person name="Kerfeld C.A."/>
        </authorList>
    </citation>
    <scope>NUCLEOTIDE SEQUENCE [LARGE SCALE GENOMIC DNA]</scope>
    <source>
        <strain evidence="9">ATCC 29371 / PCC 7437</strain>
    </source>
</reference>
<proteinExistence type="predicted"/>
<dbReference type="InterPro" id="IPR003661">
    <property type="entry name" value="HisK_dim/P_dom"/>
</dbReference>
<dbReference type="PANTHER" id="PTHR43711:SF1">
    <property type="entry name" value="HISTIDINE KINASE 1"/>
    <property type="match status" value="1"/>
</dbReference>
<evidence type="ECO:0000313" key="8">
    <source>
        <dbReference type="EMBL" id="AFZ37631.1"/>
    </source>
</evidence>
<dbReference type="Gene3D" id="3.30.565.10">
    <property type="entry name" value="Histidine kinase-like ATPase, C-terminal domain"/>
    <property type="match status" value="1"/>
</dbReference>
<comment type="catalytic activity">
    <reaction evidence="1">
        <text>ATP + protein L-histidine = ADP + protein N-phospho-L-histidine.</text>
        <dbReference type="EC" id="2.7.13.3"/>
    </reaction>
</comment>
<dbReference type="RefSeq" id="WP_015195285.1">
    <property type="nucleotide sequence ID" value="NC_019748.1"/>
</dbReference>
<evidence type="ECO:0000256" key="4">
    <source>
        <dbReference type="ARBA" id="ARBA00022679"/>
    </source>
</evidence>
<dbReference type="SMART" id="SM00387">
    <property type="entry name" value="HATPase_c"/>
    <property type="match status" value="1"/>
</dbReference>
<evidence type="ECO:0000256" key="3">
    <source>
        <dbReference type="ARBA" id="ARBA00022553"/>
    </source>
</evidence>
<keyword evidence="3" id="KW-0597">Phosphoprotein</keyword>
<dbReference type="SUPFAM" id="SSF47384">
    <property type="entry name" value="Homodimeric domain of signal transducing histidine kinase"/>
    <property type="match status" value="1"/>
</dbReference>
<dbReference type="Pfam" id="PF02518">
    <property type="entry name" value="HATPase_c"/>
    <property type="match status" value="1"/>
</dbReference>
<dbReference type="KEGG" id="scs:Sta7437_4154"/>
<dbReference type="CDD" id="cd00082">
    <property type="entry name" value="HisKA"/>
    <property type="match status" value="1"/>
</dbReference>
<dbReference type="PANTHER" id="PTHR43711">
    <property type="entry name" value="TWO-COMPONENT HISTIDINE KINASE"/>
    <property type="match status" value="1"/>
</dbReference>
<dbReference type="eggNOG" id="COG2205">
    <property type="taxonomic scope" value="Bacteria"/>
</dbReference>
<dbReference type="HOGENOM" id="CLU_403726_0_0_3"/>
<dbReference type="eggNOG" id="COG2203">
    <property type="taxonomic scope" value="Bacteria"/>
</dbReference>
<dbReference type="Pfam" id="PF01590">
    <property type="entry name" value="GAF"/>
    <property type="match status" value="1"/>
</dbReference>
<dbReference type="PRINTS" id="PR00344">
    <property type="entry name" value="BCTRLSENSOR"/>
</dbReference>
<dbReference type="EMBL" id="CP003653">
    <property type="protein sequence ID" value="AFZ37631.1"/>
    <property type="molecule type" value="Genomic_DNA"/>
</dbReference>
<dbReference type="InterPro" id="IPR036097">
    <property type="entry name" value="HisK_dim/P_sf"/>
</dbReference>
<keyword evidence="9" id="KW-1185">Reference proteome</keyword>
<dbReference type="PROSITE" id="PS50109">
    <property type="entry name" value="HIS_KIN"/>
    <property type="match status" value="1"/>
</dbReference>
<dbReference type="Gene3D" id="3.30.450.40">
    <property type="match status" value="2"/>
</dbReference>
<dbReference type="STRING" id="111780.Sta7437_4154"/>
<keyword evidence="5 8" id="KW-0418">Kinase</keyword>
<evidence type="ECO:0000256" key="5">
    <source>
        <dbReference type="ARBA" id="ARBA00022777"/>
    </source>
</evidence>
<organism evidence="8 9">
    <name type="scientific">Stanieria cyanosphaera (strain ATCC 29371 / PCC 7437)</name>
    <dbReference type="NCBI Taxonomy" id="111780"/>
    <lineage>
        <taxon>Bacteria</taxon>
        <taxon>Bacillati</taxon>
        <taxon>Cyanobacteriota</taxon>
        <taxon>Cyanophyceae</taxon>
        <taxon>Pleurocapsales</taxon>
        <taxon>Dermocarpellaceae</taxon>
        <taxon>Stanieria</taxon>
    </lineage>
</organism>
<gene>
    <name evidence="8" type="ordered locus">Sta7437_4154</name>
</gene>
<dbReference type="Gene3D" id="1.10.287.130">
    <property type="match status" value="1"/>
</dbReference>
<dbReference type="InterPro" id="IPR005467">
    <property type="entry name" value="His_kinase_dom"/>
</dbReference>
<evidence type="ECO:0000256" key="2">
    <source>
        <dbReference type="ARBA" id="ARBA00012438"/>
    </source>
</evidence>
<dbReference type="InterPro" id="IPR029016">
    <property type="entry name" value="GAF-like_dom_sf"/>
</dbReference>
<dbReference type="SMART" id="SM00065">
    <property type="entry name" value="GAF"/>
    <property type="match status" value="2"/>
</dbReference>
<evidence type="ECO:0000256" key="1">
    <source>
        <dbReference type="ARBA" id="ARBA00000085"/>
    </source>
</evidence>
<dbReference type="InterPro" id="IPR003018">
    <property type="entry name" value="GAF"/>
</dbReference>
<dbReference type="Pfam" id="PF00512">
    <property type="entry name" value="HisKA"/>
    <property type="match status" value="1"/>
</dbReference>
<protein>
    <recommendedName>
        <fullName evidence="2">histidine kinase</fullName>
        <ecNumber evidence="2">2.7.13.3</ecNumber>
    </recommendedName>
</protein>
<evidence type="ECO:0000259" key="7">
    <source>
        <dbReference type="PROSITE" id="PS50109"/>
    </source>
</evidence>
<name>K9XZT3_STAC7</name>
<dbReference type="InterPro" id="IPR050736">
    <property type="entry name" value="Sensor_HK_Regulatory"/>
</dbReference>
<feature type="domain" description="Histidine kinase" evidence="7">
    <location>
        <begin position="434"/>
        <end position="661"/>
    </location>
</feature>
<dbReference type="SMART" id="SM00388">
    <property type="entry name" value="HisKA"/>
    <property type="match status" value="1"/>
</dbReference>
<sequence>MPHLAESYQIKEQIIQVILTDSNSQTILSHIAGQIGNFFQVDGCAVIYTPSTSANNSQIGIWSGQNFTLDCQAILDFYQQFEHRDSDRDQGMEVSCTHNPLSSCGLHLFKDSLKKSFASADLSKESLSWLTIEEREKFPIQALLGMVINDRVKGAILLFKSQPYQWNSSEHLLLQSVSESVVIAFSQIQLQQQAQLKTRYQTLLNHLSREMSQISDLNSLLNLTLAEIGKALGVDRGLIFMLKYKDPLLAQKNRHRLKATVQLNYHWLQQPSSDRHKLNYSFNLTDSAWLERAIQQAPQPLAISDHAVFPDFSDPNLPEFFRAENSSSLLIMPLMGSVTSESQSSLVLGFLVLQQNQPRLWLSDELDLINWIAIQISTSLIHQQTLTQVQSIVEERTAQLKWSLDVQAKLSEKMRQQIDQLRQLNELKDDFLSSMSHELKTPLTSMKIAIKMLRQPQLSEELREKYLNILEQEWHREYNLIKDLLTLQQVESGEFSFHPQELNLNQIIGELAEAFTKKWQFDKGLTLKTNLSDSELKFYTDSESLQHILTELLLNAGKYSDPDTTIDLQAECHPTLQGQTMTIVIVNRGAGITPEELPHIFDKFRRGKGVTNRAVPGTGLGLALVKYLVEHLNGSIEVTSEPVEHSTVFLTTFTIKLPQLQIV</sequence>
<dbReference type="AlphaFoldDB" id="K9XZT3"/>
<dbReference type="InterPro" id="IPR004358">
    <property type="entry name" value="Sig_transdc_His_kin-like_C"/>
</dbReference>
<accession>K9XZT3</accession>
<keyword evidence="6" id="KW-0902">Two-component regulatory system</keyword>
<dbReference type="SUPFAM" id="SSF55781">
    <property type="entry name" value="GAF domain-like"/>
    <property type="match status" value="2"/>
</dbReference>
<dbReference type="EC" id="2.7.13.3" evidence="2"/>
<evidence type="ECO:0000256" key="6">
    <source>
        <dbReference type="ARBA" id="ARBA00023012"/>
    </source>
</evidence>
<evidence type="ECO:0000313" key="9">
    <source>
        <dbReference type="Proteomes" id="UP000010473"/>
    </source>
</evidence>
<dbReference type="SUPFAM" id="SSF55874">
    <property type="entry name" value="ATPase domain of HSP90 chaperone/DNA topoisomerase II/histidine kinase"/>
    <property type="match status" value="1"/>
</dbReference>
<dbReference type="PATRIC" id="fig|111780.3.peg.4306"/>
<dbReference type="Proteomes" id="UP000010473">
    <property type="component" value="Chromosome"/>
</dbReference>